<dbReference type="Gene3D" id="1.20.920.60">
    <property type="match status" value="1"/>
</dbReference>
<dbReference type="EMBL" id="CAJNOT010005494">
    <property type="protein sequence ID" value="CAF1467291.1"/>
    <property type="molecule type" value="Genomic_DNA"/>
</dbReference>
<dbReference type="Proteomes" id="UP000663889">
    <property type="component" value="Unassembled WGS sequence"/>
</dbReference>
<feature type="non-terminal residue" evidence="2">
    <location>
        <position position="1"/>
    </location>
</feature>
<dbReference type="AlphaFoldDB" id="A0A815QSV7"/>
<gene>
    <name evidence="1" type="ORF">SEV965_LOCUS32055</name>
    <name evidence="2" type="ORF">ZHD862_LOCUS35969</name>
</gene>
<protein>
    <recommendedName>
        <fullName evidence="4">Cyclic nucleotide-binding domain-containing protein</fullName>
    </recommendedName>
</protein>
<evidence type="ECO:0000313" key="2">
    <source>
        <dbReference type="EMBL" id="CAF1467291.1"/>
    </source>
</evidence>
<dbReference type="EMBL" id="CAJNOU010003884">
    <property type="protein sequence ID" value="CAF1415472.1"/>
    <property type="molecule type" value="Genomic_DNA"/>
</dbReference>
<sequence length="61" mass="6699">MSSNIDREMMASSLAEAEASLQVLTKAGITELMTFRKPPLSIIYILEGITVLLVPSKRMSD</sequence>
<comment type="caution">
    <text evidence="2">The sequence shown here is derived from an EMBL/GenBank/DDBJ whole genome shotgun (WGS) entry which is preliminary data.</text>
</comment>
<evidence type="ECO:0000313" key="3">
    <source>
        <dbReference type="Proteomes" id="UP000663864"/>
    </source>
</evidence>
<proteinExistence type="predicted"/>
<name>A0A815QSV7_9BILA</name>
<dbReference type="Proteomes" id="UP000663864">
    <property type="component" value="Unassembled WGS sequence"/>
</dbReference>
<accession>A0A815QSV7</accession>
<reference evidence="2" key="1">
    <citation type="submission" date="2021-02" db="EMBL/GenBank/DDBJ databases">
        <authorList>
            <person name="Nowell W R."/>
        </authorList>
    </citation>
    <scope>NUCLEOTIDE SEQUENCE</scope>
</reference>
<evidence type="ECO:0000313" key="1">
    <source>
        <dbReference type="EMBL" id="CAF1415472.1"/>
    </source>
</evidence>
<organism evidence="2 3">
    <name type="scientific">Rotaria sordida</name>
    <dbReference type="NCBI Taxonomy" id="392033"/>
    <lineage>
        <taxon>Eukaryota</taxon>
        <taxon>Metazoa</taxon>
        <taxon>Spiralia</taxon>
        <taxon>Gnathifera</taxon>
        <taxon>Rotifera</taxon>
        <taxon>Eurotatoria</taxon>
        <taxon>Bdelloidea</taxon>
        <taxon>Philodinida</taxon>
        <taxon>Philodinidae</taxon>
        <taxon>Rotaria</taxon>
    </lineage>
</organism>
<evidence type="ECO:0008006" key="4">
    <source>
        <dbReference type="Google" id="ProtNLM"/>
    </source>
</evidence>